<evidence type="ECO:0000256" key="3">
    <source>
        <dbReference type="ARBA" id="ARBA00022801"/>
    </source>
</evidence>
<dbReference type="InterPro" id="IPR029021">
    <property type="entry name" value="Prot-tyrosine_phosphatase-like"/>
</dbReference>
<dbReference type="GO" id="GO:0005737">
    <property type="term" value="C:cytoplasm"/>
    <property type="evidence" value="ECO:0007669"/>
    <property type="project" value="TreeGrafter"/>
</dbReference>
<keyword evidence="4" id="KW-0904">Protein phosphatase</keyword>
<protein>
    <recommendedName>
        <fullName evidence="2">protein-tyrosine-phosphatase</fullName>
        <ecNumber evidence="2">3.1.3.48</ecNumber>
    </recommendedName>
</protein>
<gene>
    <name evidence="7" type="ORF">TTHERM_00300200</name>
</gene>
<dbReference type="Gene3D" id="3.90.190.10">
    <property type="entry name" value="Protein tyrosine phosphatase superfamily"/>
    <property type="match status" value="1"/>
</dbReference>
<organism evidence="7 8">
    <name type="scientific">Tetrahymena thermophila (strain SB210)</name>
    <dbReference type="NCBI Taxonomy" id="312017"/>
    <lineage>
        <taxon>Eukaryota</taxon>
        <taxon>Sar</taxon>
        <taxon>Alveolata</taxon>
        <taxon>Ciliophora</taxon>
        <taxon>Intramacronucleata</taxon>
        <taxon>Oligohymenophorea</taxon>
        <taxon>Hymenostomatida</taxon>
        <taxon>Tetrahymenina</taxon>
        <taxon>Tetrahymenidae</taxon>
        <taxon>Tetrahymena</taxon>
    </lineage>
</organism>
<evidence type="ECO:0000313" key="7">
    <source>
        <dbReference type="EMBL" id="EAS04302.1"/>
    </source>
</evidence>
<dbReference type="GO" id="GO:0043409">
    <property type="term" value="P:negative regulation of MAPK cascade"/>
    <property type="evidence" value="ECO:0007669"/>
    <property type="project" value="TreeGrafter"/>
</dbReference>
<dbReference type="GO" id="GO:0008330">
    <property type="term" value="F:protein tyrosine/threonine phosphatase activity"/>
    <property type="evidence" value="ECO:0007669"/>
    <property type="project" value="TreeGrafter"/>
</dbReference>
<dbReference type="GO" id="GO:0033550">
    <property type="term" value="F:MAP kinase tyrosine phosphatase activity"/>
    <property type="evidence" value="ECO:0007669"/>
    <property type="project" value="TreeGrafter"/>
</dbReference>
<name>I7M3U2_TETTS</name>
<dbReference type="AlphaFoldDB" id="I7M3U2"/>
<dbReference type="InterPro" id="IPR000387">
    <property type="entry name" value="Tyr_Pase_dom"/>
</dbReference>
<dbReference type="SMART" id="SM00195">
    <property type="entry name" value="DSPc"/>
    <property type="match status" value="1"/>
</dbReference>
<dbReference type="GeneID" id="7838357"/>
<evidence type="ECO:0000256" key="2">
    <source>
        <dbReference type="ARBA" id="ARBA00013064"/>
    </source>
</evidence>
<sequence length="248" mass="28810">MISIAPNYQPQILFYQSDIIYQLHTIQQIKRQKAKQQEIYLKSITNKDSISANSSFDSNNSEKVEQQSPLINNQTSQLNEVLQSPTTASTSYISCVIQPTSELGGVYISDYDYASDLQNLEKDNIKSVLSIDRNHNFKLPDSYNHKTIIVFDNEMESIKAHFDKSYQFIFNSIQNKQNILIHCRRGISRSATILIAFLMKFQNKSYEDCYNFLKQKRPVINPNSGFVKQLKSYEKVLKEYLLYTNQLK</sequence>
<accession>I7M3U2</accession>
<dbReference type="GO" id="GO:0017017">
    <property type="term" value="F:MAP kinase tyrosine/serine/threonine phosphatase activity"/>
    <property type="evidence" value="ECO:0007669"/>
    <property type="project" value="TreeGrafter"/>
</dbReference>
<dbReference type="InParanoid" id="I7M3U2"/>
<dbReference type="PROSITE" id="PS50056">
    <property type="entry name" value="TYR_PHOSPHATASE_2"/>
    <property type="match status" value="1"/>
</dbReference>
<dbReference type="EMBL" id="GG662449">
    <property type="protein sequence ID" value="EAS04302.1"/>
    <property type="molecule type" value="Genomic_DNA"/>
</dbReference>
<proteinExistence type="inferred from homology"/>
<dbReference type="RefSeq" id="XP_001024547.1">
    <property type="nucleotide sequence ID" value="XM_001024547.3"/>
</dbReference>
<dbReference type="STRING" id="312017.I7M3U2"/>
<dbReference type="EC" id="3.1.3.48" evidence="2"/>
<evidence type="ECO:0000259" key="6">
    <source>
        <dbReference type="PROSITE" id="PS50056"/>
    </source>
</evidence>
<dbReference type="InterPro" id="IPR020422">
    <property type="entry name" value="TYR_PHOSPHATASE_DUAL_dom"/>
</dbReference>
<dbReference type="CDD" id="cd14498">
    <property type="entry name" value="DSP"/>
    <property type="match status" value="1"/>
</dbReference>
<dbReference type="PROSITE" id="PS00383">
    <property type="entry name" value="TYR_PHOSPHATASE_1"/>
    <property type="match status" value="1"/>
</dbReference>
<feature type="domain" description="Tyrosine-protein phosphatase" evidence="5">
    <location>
        <begin position="98"/>
        <end position="239"/>
    </location>
</feature>
<evidence type="ECO:0000256" key="1">
    <source>
        <dbReference type="ARBA" id="ARBA00008601"/>
    </source>
</evidence>
<dbReference type="HOGENOM" id="CLU_1121991_0_0_1"/>
<keyword evidence="8" id="KW-1185">Reference proteome</keyword>
<dbReference type="InterPro" id="IPR000340">
    <property type="entry name" value="Dual-sp_phosphatase_cat-dom"/>
</dbReference>
<evidence type="ECO:0000256" key="4">
    <source>
        <dbReference type="ARBA" id="ARBA00022912"/>
    </source>
</evidence>
<dbReference type="OrthoDB" id="10252009at2759"/>
<dbReference type="KEGG" id="tet:TTHERM_00300200"/>
<feature type="domain" description="Tyrosine specific protein phosphatases" evidence="6">
    <location>
        <begin position="160"/>
        <end position="218"/>
    </location>
</feature>
<dbReference type="eggNOG" id="KOG1716">
    <property type="taxonomic scope" value="Eukaryota"/>
</dbReference>
<dbReference type="Pfam" id="PF00782">
    <property type="entry name" value="DSPc"/>
    <property type="match status" value="1"/>
</dbReference>
<dbReference type="PANTHER" id="PTHR10159">
    <property type="entry name" value="DUAL SPECIFICITY PROTEIN PHOSPHATASE"/>
    <property type="match status" value="1"/>
</dbReference>
<keyword evidence="3" id="KW-0378">Hydrolase</keyword>
<dbReference type="PROSITE" id="PS50054">
    <property type="entry name" value="TYR_PHOSPHATASE_DUAL"/>
    <property type="match status" value="1"/>
</dbReference>
<reference evidence="8" key="1">
    <citation type="journal article" date="2006" name="PLoS Biol.">
        <title>Macronuclear genome sequence of the ciliate Tetrahymena thermophila, a model eukaryote.</title>
        <authorList>
            <person name="Eisen J.A."/>
            <person name="Coyne R.S."/>
            <person name="Wu M."/>
            <person name="Wu D."/>
            <person name="Thiagarajan M."/>
            <person name="Wortman J.R."/>
            <person name="Badger J.H."/>
            <person name="Ren Q."/>
            <person name="Amedeo P."/>
            <person name="Jones K.M."/>
            <person name="Tallon L.J."/>
            <person name="Delcher A.L."/>
            <person name="Salzberg S.L."/>
            <person name="Silva J.C."/>
            <person name="Haas B.J."/>
            <person name="Majoros W.H."/>
            <person name="Farzad M."/>
            <person name="Carlton J.M."/>
            <person name="Smith R.K. Jr."/>
            <person name="Garg J."/>
            <person name="Pearlman R.E."/>
            <person name="Karrer K.M."/>
            <person name="Sun L."/>
            <person name="Manning G."/>
            <person name="Elde N.C."/>
            <person name="Turkewitz A.P."/>
            <person name="Asai D.J."/>
            <person name="Wilkes D.E."/>
            <person name="Wang Y."/>
            <person name="Cai H."/>
            <person name="Collins K."/>
            <person name="Stewart B.A."/>
            <person name="Lee S.R."/>
            <person name="Wilamowska K."/>
            <person name="Weinberg Z."/>
            <person name="Ruzzo W.L."/>
            <person name="Wloga D."/>
            <person name="Gaertig J."/>
            <person name="Frankel J."/>
            <person name="Tsao C.-C."/>
            <person name="Gorovsky M.A."/>
            <person name="Keeling P.J."/>
            <person name="Waller R.F."/>
            <person name="Patron N.J."/>
            <person name="Cherry J.M."/>
            <person name="Stover N.A."/>
            <person name="Krieger C.J."/>
            <person name="del Toro C."/>
            <person name="Ryder H.F."/>
            <person name="Williamson S.C."/>
            <person name="Barbeau R.A."/>
            <person name="Hamilton E.P."/>
            <person name="Orias E."/>
        </authorList>
    </citation>
    <scope>NUCLEOTIDE SEQUENCE [LARGE SCALE GENOMIC DNA]</scope>
    <source>
        <strain evidence="8">SB210</strain>
    </source>
</reference>
<evidence type="ECO:0000259" key="5">
    <source>
        <dbReference type="PROSITE" id="PS50054"/>
    </source>
</evidence>
<dbReference type="InterPro" id="IPR016130">
    <property type="entry name" value="Tyr_Pase_AS"/>
</dbReference>
<dbReference type="Proteomes" id="UP000009168">
    <property type="component" value="Unassembled WGS sequence"/>
</dbReference>
<dbReference type="SUPFAM" id="SSF52799">
    <property type="entry name" value="(Phosphotyrosine protein) phosphatases II"/>
    <property type="match status" value="1"/>
</dbReference>
<comment type="similarity">
    <text evidence="1">Belongs to the protein-tyrosine phosphatase family. Non-receptor class dual specificity subfamily.</text>
</comment>
<evidence type="ECO:0000313" key="8">
    <source>
        <dbReference type="Proteomes" id="UP000009168"/>
    </source>
</evidence>
<dbReference type="PANTHER" id="PTHR10159:SF519">
    <property type="entry name" value="DUAL SPECIFICITY PROTEIN PHOSPHATASE MPK3"/>
    <property type="match status" value="1"/>
</dbReference>